<reference evidence="3 4" key="1">
    <citation type="submission" date="2020-04" db="EMBL/GenBank/DDBJ databases">
        <title>WGS-Seq of Vibrio isolated by the O'Toole Lab.</title>
        <authorList>
            <person name="Mckone K.P."/>
            <person name="Whitaker R."/>
            <person name="Sevigney J.L."/>
            <person name="Herring J.B."/>
            <person name="O'Toole G."/>
        </authorList>
    </citation>
    <scope>NUCLEOTIDE SEQUENCE [LARGE SCALE GENOMIC DNA]</scope>
    <source>
        <strain evidence="3 4">BS_02</strain>
    </source>
</reference>
<sequence length="1171" mass="126413">MNKMLLHFFLIVPILFSSLALAKGKPPQVKDVVEQCNVNSAKDFGVLIKLDPASRNEKVLATKKGSGNNSDEFLPLWTNDDDINSWNPPGYIVRDEVIFDTLTQVGQRYHILLVFERGGSSQQGDLKYYLDPQQGTEPSGFWTLIQSEPVDFSGFSAQILIASDEIEDLDCLDDNEIPPIVPELPPEIPDQCEVLPHAVQSWDSASSITFSDAKVVGTIDKSGRIGFGQVNKGWGTQTACDDKECLADASLIIEEPSTLSFSPLGPDLVLNSDTDIPEGKYNSISLAGNNDYSFIGTNYEVGSLTVTGGSTLHIKAGTLLRVNSMNVGGGSTVVVEGNNSENFIVWGEPWNGISPSIYLSTDAAHPIYANIFSRGSVTLSGSALLYGSITSGYITLSGSSRVERVIDNCGGTTPGNYTLELSPLTGINLTCEGQSLTFQVKKDGSNATDYPGTIEVTNSGGLLQPSGGSYTPNGSGTLGLTLSQQEVSTVSVTGCLSTDCSGTSITGSYEFVPQKFALESPKGVVAAKPISIDIWPRQCNEQGDPAPIPSDEYSGTKTLILSSTTYVQPNADRNVSEVISIKDKDGNWVDAPNNQLRLTFSAGSDSEAAKATTEVIYPEAGSVSYELKDEVCITNDDGEEECEEIIGEQLIQSRPWTFALCEPTGNEISGTSESGDFFKRSGELFGLDAVPIRWVSDGDIAPATPIEVSAFCNQIDSLETKNFYPDLAPAVNVSLEAELHSPHVDLGSADTGTIGSGLEGVPVDGIPNNANTSGPVQFSSLKWREAGSIKVTASLQDQADYLFEPINPGYRSVGRFSPNHLAMLDEDSDPEELWTQWDYADGHGGFAYMKQEFPHVFKVQARANDETPTLNYGLFGDEYISSLSYVANTKDQDVDVSLLDRLKVGTPILWDGGDWPKIQPSDPSTIVVNIDDFAFMKKVKSSVGSYEVTEPDGPFDSDNSVFGIEVSTIVDGVDFDTLDIPELNEDTNTGKSFPNQPEFRYGRMNLDDVGGNTAQTLRVPLRVEYWDGSSFVTNQEDSGSLFDATQSYCVQTIWNNLPNGADTSAGLVSDGERQVSDGASDELSATHNLAAGSSNERAQVRLWLRQGSDSPQRTETGVDCTSNGGSFTNQPWLHYNWRNKGDEDPSTVVTFGTFRGNDRIIFKGERGLIGN</sequence>
<dbReference type="Pfam" id="PF20419">
    <property type="entry name" value="DUF6701"/>
    <property type="match status" value="1"/>
</dbReference>
<organism evidence="3 4">
    <name type="scientific">Vibrio breoganii</name>
    <dbReference type="NCBI Taxonomy" id="553239"/>
    <lineage>
        <taxon>Bacteria</taxon>
        <taxon>Pseudomonadati</taxon>
        <taxon>Pseudomonadota</taxon>
        <taxon>Gammaproteobacteria</taxon>
        <taxon>Vibrionales</taxon>
        <taxon>Vibrionaceae</taxon>
        <taxon>Vibrio</taxon>
    </lineage>
</organism>
<comment type="caution">
    <text evidence="3">The sequence shown here is derived from an EMBL/GenBank/DDBJ whole genome shotgun (WGS) entry which is preliminary data.</text>
</comment>
<dbReference type="EMBL" id="JABCJR010000027">
    <property type="protein sequence ID" value="NMR71023.1"/>
    <property type="molecule type" value="Genomic_DNA"/>
</dbReference>
<evidence type="ECO:0000313" key="4">
    <source>
        <dbReference type="Proteomes" id="UP000590068"/>
    </source>
</evidence>
<keyword evidence="1" id="KW-0732">Signal</keyword>
<dbReference type="RefSeq" id="WP_102454945.1">
    <property type="nucleotide sequence ID" value="NZ_JABBXC010000024.1"/>
</dbReference>
<feature type="signal peptide" evidence="1">
    <location>
        <begin position="1"/>
        <end position="22"/>
    </location>
</feature>
<feature type="chain" id="PRO_5047072376" description="DUF6701 domain-containing protein" evidence="1">
    <location>
        <begin position="23"/>
        <end position="1171"/>
    </location>
</feature>
<gene>
    <name evidence="3" type="ORF">HJ568_13805</name>
</gene>
<keyword evidence="4" id="KW-1185">Reference proteome</keyword>
<dbReference type="Proteomes" id="UP000590068">
    <property type="component" value="Unassembled WGS sequence"/>
</dbReference>
<dbReference type="InterPro" id="IPR046524">
    <property type="entry name" value="DUF6701"/>
</dbReference>
<accession>A0ABX1U991</accession>
<feature type="domain" description="DUF6701" evidence="2">
    <location>
        <begin position="508"/>
        <end position="1166"/>
    </location>
</feature>
<proteinExistence type="predicted"/>
<evidence type="ECO:0000256" key="1">
    <source>
        <dbReference type="SAM" id="SignalP"/>
    </source>
</evidence>
<protein>
    <recommendedName>
        <fullName evidence="2">DUF6701 domain-containing protein</fullName>
    </recommendedName>
</protein>
<evidence type="ECO:0000259" key="2">
    <source>
        <dbReference type="Pfam" id="PF20419"/>
    </source>
</evidence>
<name>A0ABX1U991_9VIBR</name>
<evidence type="ECO:0000313" key="3">
    <source>
        <dbReference type="EMBL" id="NMR71023.1"/>
    </source>
</evidence>